<reference evidence="12 13" key="1">
    <citation type="journal article" date="2012" name="J. Bacteriol.">
        <title>Genome Sequence of Fibrella aestuarina BUZ 2T, a Filamentous Marine Bacterium.</title>
        <authorList>
            <person name="Filippini M."/>
            <person name="Qi W."/>
            <person name="Blom J."/>
            <person name="Goesmann A."/>
            <person name="Smits T.H."/>
            <person name="Bagheri H.C."/>
        </authorList>
    </citation>
    <scope>NUCLEOTIDE SEQUENCE [LARGE SCALE GENOMIC DNA]</scope>
    <source>
        <strain evidence="13">BUZ 2T</strain>
    </source>
</reference>
<organism evidence="12 13">
    <name type="scientific">Fibrella aestuarina BUZ 2</name>
    <dbReference type="NCBI Taxonomy" id="1166018"/>
    <lineage>
        <taxon>Bacteria</taxon>
        <taxon>Pseudomonadati</taxon>
        <taxon>Bacteroidota</taxon>
        <taxon>Cytophagia</taxon>
        <taxon>Cytophagales</taxon>
        <taxon>Spirosomataceae</taxon>
        <taxon>Fibrella</taxon>
    </lineage>
</organism>
<keyword evidence="3" id="KW-0997">Cell inner membrane</keyword>
<evidence type="ECO:0000256" key="4">
    <source>
        <dbReference type="ARBA" id="ARBA00022692"/>
    </source>
</evidence>
<dbReference type="InterPro" id="IPR003691">
    <property type="entry name" value="FluC"/>
</dbReference>
<keyword evidence="2 11" id="KW-1003">Cell membrane</keyword>
<keyword evidence="11" id="KW-0813">Transport</keyword>
<evidence type="ECO:0000313" key="13">
    <source>
        <dbReference type="Proteomes" id="UP000011058"/>
    </source>
</evidence>
<keyword evidence="13" id="KW-1185">Reference proteome</keyword>
<name>I0K3J8_9BACT</name>
<sequence>MTSFYTYGLVFVGGGLGSMLRYLLGRQLPASLGGTAFPLSILVVNILASALLGAVMGWVATRPDREPWRLLIGVGVCGGLSTFSSFSQDNLMLLQQNRYGAAFLNIGLNVMGCLLASAAGWGLMASSAR</sequence>
<dbReference type="eggNOG" id="COG0239">
    <property type="taxonomic scope" value="Bacteria"/>
</dbReference>
<dbReference type="RefSeq" id="WP_015329801.1">
    <property type="nucleotide sequence ID" value="NC_020054.1"/>
</dbReference>
<dbReference type="GO" id="GO:0140114">
    <property type="term" value="P:cellular detoxification of fluoride"/>
    <property type="evidence" value="ECO:0007669"/>
    <property type="project" value="UniProtKB-UniRule"/>
</dbReference>
<comment type="subcellular location">
    <subcellularLocation>
        <location evidence="1 11">Cell membrane</location>
        <topology evidence="1 11">Multi-pass membrane protein</topology>
    </subcellularLocation>
</comment>
<evidence type="ECO:0000256" key="9">
    <source>
        <dbReference type="ARBA" id="ARBA00035120"/>
    </source>
</evidence>
<evidence type="ECO:0000313" key="12">
    <source>
        <dbReference type="EMBL" id="CCG98701.1"/>
    </source>
</evidence>
<dbReference type="PATRIC" id="fig|1166018.3.peg.703"/>
<dbReference type="GO" id="GO:0005886">
    <property type="term" value="C:plasma membrane"/>
    <property type="evidence" value="ECO:0007669"/>
    <property type="project" value="UniProtKB-SubCell"/>
</dbReference>
<comment type="function">
    <text evidence="11">Fluoride-specific ion channel. Important for reducing fluoride concentration in the cell, thus reducing its toxicity.</text>
</comment>
<keyword evidence="11" id="KW-0479">Metal-binding</keyword>
<dbReference type="Proteomes" id="UP000011058">
    <property type="component" value="Chromosome"/>
</dbReference>
<accession>I0K3J8</accession>
<evidence type="ECO:0000256" key="10">
    <source>
        <dbReference type="ARBA" id="ARBA00035585"/>
    </source>
</evidence>
<comment type="activity regulation">
    <text evidence="11">Na(+) is not transported, but it plays an essential structural role and its presence is essential for fluoride channel function.</text>
</comment>
<dbReference type="OrthoDB" id="9815830at2"/>
<dbReference type="HAMAP" id="MF_00454">
    <property type="entry name" value="FluC"/>
    <property type="match status" value="1"/>
</dbReference>
<evidence type="ECO:0000256" key="5">
    <source>
        <dbReference type="ARBA" id="ARBA00022989"/>
    </source>
</evidence>
<dbReference type="GO" id="GO:0062054">
    <property type="term" value="F:fluoride channel activity"/>
    <property type="evidence" value="ECO:0007669"/>
    <property type="project" value="UniProtKB-UniRule"/>
</dbReference>
<comment type="catalytic activity">
    <reaction evidence="10">
        <text>fluoride(in) = fluoride(out)</text>
        <dbReference type="Rhea" id="RHEA:76159"/>
        <dbReference type="ChEBI" id="CHEBI:17051"/>
    </reaction>
    <physiologicalReaction direction="left-to-right" evidence="10">
        <dbReference type="Rhea" id="RHEA:76160"/>
    </physiologicalReaction>
</comment>
<gene>
    <name evidence="11 12" type="primary">crcB</name>
    <name evidence="11" type="synonym">fluC</name>
    <name evidence="12" type="ORF">FAES_0690</name>
</gene>
<dbReference type="EMBL" id="HE796683">
    <property type="protein sequence ID" value="CCG98701.1"/>
    <property type="molecule type" value="Genomic_DNA"/>
</dbReference>
<dbReference type="GO" id="GO:0046872">
    <property type="term" value="F:metal ion binding"/>
    <property type="evidence" value="ECO:0007669"/>
    <property type="project" value="UniProtKB-KW"/>
</dbReference>
<dbReference type="NCBIfam" id="TIGR00494">
    <property type="entry name" value="crcB"/>
    <property type="match status" value="1"/>
</dbReference>
<feature type="binding site" evidence="11">
    <location>
        <position position="78"/>
    </location>
    <ligand>
        <name>Na(+)</name>
        <dbReference type="ChEBI" id="CHEBI:29101"/>
        <note>structural</note>
    </ligand>
</feature>
<feature type="transmembrane region" description="Helical" evidence="11">
    <location>
        <begin position="67"/>
        <end position="87"/>
    </location>
</feature>
<feature type="transmembrane region" description="Helical" evidence="11">
    <location>
        <begin position="6"/>
        <end position="24"/>
    </location>
</feature>
<dbReference type="STRING" id="1166018.FAES_0690"/>
<keyword evidence="4 11" id="KW-0812">Transmembrane</keyword>
<evidence type="ECO:0000256" key="6">
    <source>
        <dbReference type="ARBA" id="ARBA00023065"/>
    </source>
</evidence>
<keyword evidence="7 11" id="KW-0472">Membrane</keyword>
<evidence type="ECO:0000256" key="2">
    <source>
        <dbReference type="ARBA" id="ARBA00022475"/>
    </source>
</evidence>
<evidence type="ECO:0000256" key="7">
    <source>
        <dbReference type="ARBA" id="ARBA00023136"/>
    </source>
</evidence>
<evidence type="ECO:0000256" key="1">
    <source>
        <dbReference type="ARBA" id="ARBA00004651"/>
    </source>
</evidence>
<dbReference type="KEGG" id="fae:FAES_0690"/>
<feature type="transmembrane region" description="Helical" evidence="11">
    <location>
        <begin position="36"/>
        <end position="61"/>
    </location>
</feature>
<feature type="transmembrane region" description="Helical" evidence="11">
    <location>
        <begin position="99"/>
        <end position="124"/>
    </location>
</feature>
<keyword evidence="6 11" id="KW-0406">Ion transport</keyword>
<protein>
    <recommendedName>
        <fullName evidence="11">Fluoride-specific ion channel FluC</fullName>
    </recommendedName>
</protein>
<comment type="similarity">
    <text evidence="9 11">Belongs to the fluoride channel Fluc/FEX (TC 1.A.43) family.</text>
</comment>
<feature type="binding site" evidence="11">
    <location>
        <position position="81"/>
    </location>
    <ligand>
        <name>Na(+)</name>
        <dbReference type="ChEBI" id="CHEBI:29101"/>
        <note>structural</note>
    </ligand>
</feature>
<dbReference type="AlphaFoldDB" id="I0K3J8"/>
<evidence type="ECO:0000256" key="3">
    <source>
        <dbReference type="ARBA" id="ARBA00022519"/>
    </source>
</evidence>
<dbReference type="HOGENOM" id="CLU_114342_3_3_10"/>
<keyword evidence="11" id="KW-0915">Sodium</keyword>
<keyword evidence="8 11" id="KW-0407">Ion channel</keyword>
<evidence type="ECO:0000256" key="8">
    <source>
        <dbReference type="ARBA" id="ARBA00023303"/>
    </source>
</evidence>
<proteinExistence type="inferred from homology"/>
<evidence type="ECO:0000256" key="11">
    <source>
        <dbReference type="HAMAP-Rule" id="MF_00454"/>
    </source>
</evidence>
<dbReference type="Pfam" id="PF02537">
    <property type="entry name" value="CRCB"/>
    <property type="match status" value="1"/>
</dbReference>
<dbReference type="PANTHER" id="PTHR28259">
    <property type="entry name" value="FLUORIDE EXPORT PROTEIN 1-RELATED"/>
    <property type="match status" value="1"/>
</dbReference>
<keyword evidence="5 11" id="KW-1133">Transmembrane helix</keyword>
<dbReference type="PANTHER" id="PTHR28259:SF1">
    <property type="entry name" value="FLUORIDE EXPORT PROTEIN 1-RELATED"/>
    <property type="match status" value="1"/>
</dbReference>